<feature type="signal peptide" evidence="1">
    <location>
        <begin position="1"/>
        <end position="21"/>
    </location>
</feature>
<evidence type="ECO:0000313" key="3">
    <source>
        <dbReference type="Proteomes" id="UP000759537"/>
    </source>
</evidence>
<evidence type="ECO:0008006" key="4">
    <source>
        <dbReference type="Google" id="ProtNLM"/>
    </source>
</evidence>
<gene>
    <name evidence="2" type="ORF">DFH94DRAFT_723994</name>
</gene>
<keyword evidence="1" id="KW-0732">Signal</keyword>
<sequence>MTSASPWALLLALLHCPCTRGMQHVQVWSTSATNAFLYLYQKIDGTGKVYLLRCYLVRWFVATFERLNHLQVVESVV</sequence>
<organism evidence="2 3">
    <name type="scientific">Russula ochroleuca</name>
    <dbReference type="NCBI Taxonomy" id="152965"/>
    <lineage>
        <taxon>Eukaryota</taxon>
        <taxon>Fungi</taxon>
        <taxon>Dikarya</taxon>
        <taxon>Basidiomycota</taxon>
        <taxon>Agaricomycotina</taxon>
        <taxon>Agaricomycetes</taxon>
        <taxon>Russulales</taxon>
        <taxon>Russulaceae</taxon>
        <taxon>Russula</taxon>
    </lineage>
</organism>
<dbReference type="AlphaFoldDB" id="A0A9P5N193"/>
<comment type="caution">
    <text evidence="2">The sequence shown here is derived from an EMBL/GenBank/DDBJ whole genome shotgun (WGS) entry which is preliminary data.</text>
</comment>
<reference evidence="2" key="1">
    <citation type="submission" date="2019-10" db="EMBL/GenBank/DDBJ databases">
        <authorList>
            <consortium name="DOE Joint Genome Institute"/>
            <person name="Kuo A."/>
            <person name="Miyauchi S."/>
            <person name="Kiss E."/>
            <person name="Drula E."/>
            <person name="Kohler A."/>
            <person name="Sanchez-Garcia M."/>
            <person name="Andreopoulos B."/>
            <person name="Barry K.W."/>
            <person name="Bonito G."/>
            <person name="Buee M."/>
            <person name="Carver A."/>
            <person name="Chen C."/>
            <person name="Cichocki N."/>
            <person name="Clum A."/>
            <person name="Culley D."/>
            <person name="Crous P.W."/>
            <person name="Fauchery L."/>
            <person name="Girlanda M."/>
            <person name="Hayes R."/>
            <person name="Keri Z."/>
            <person name="LaButti K."/>
            <person name="Lipzen A."/>
            <person name="Lombard V."/>
            <person name="Magnuson J."/>
            <person name="Maillard F."/>
            <person name="Morin E."/>
            <person name="Murat C."/>
            <person name="Nolan M."/>
            <person name="Ohm R."/>
            <person name="Pangilinan J."/>
            <person name="Pereira M."/>
            <person name="Perotto S."/>
            <person name="Peter M."/>
            <person name="Riley R."/>
            <person name="Sitrit Y."/>
            <person name="Stielow B."/>
            <person name="Szollosi G."/>
            <person name="Zifcakova L."/>
            <person name="Stursova M."/>
            <person name="Spatafora J.W."/>
            <person name="Tedersoo L."/>
            <person name="Vaario L.-M."/>
            <person name="Yamada A."/>
            <person name="Yan M."/>
            <person name="Wang P."/>
            <person name="Xu J."/>
            <person name="Bruns T."/>
            <person name="Baldrian P."/>
            <person name="Vilgalys R."/>
            <person name="Henrissat B."/>
            <person name="Grigoriev I.V."/>
            <person name="Hibbett D."/>
            <person name="Nagy L.G."/>
            <person name="Martin F.M."/>
        </authorList>
    </citation>
    <scope>NUCLEOTIDE SEQUENCE</scope>
    <source>
        <strain evidence="2">Prilba</strain>
    </source>
</reference>
<proteinExistence type="predicted"/>
<accession>A0A9P5N193</accession>
<keyword evidence="3" id="KW-1185">Reference proteome</keyword>
<dbReference type="Proteomes" id="UP000759537">
    <property type="component" value="Unassembled WGS sequence"/>
</dbReference>
<protein>
    <recommendedName>
        <fullName evidence="4">Secreted protein</fullName>
    </recommendedName>
</protein>
<evidence type="ECO:0000313" key="2">
    <source>
        <dbReference type="EMBL" id="KAF8483761.1"/>
    </source>
</evidence>
<reference evidence="2" key="2">
    <citation type="journal article" date="2020" name="Nat. Commun.">
        <title>Large-scale genome sequencing of mycorrhizal fungi provides insights into the early evolution of symbiotic traits.</title>
        <authorList>
            <person name="Miyauchi S."/>
            <person name="Kiss E."/>
            <person name="Kuo A."/>
            <person name="Drula E."/>
            <person name="Kohler A."/>
            <person name="Sanchez-Garcia M."/>
            <person name="Morin E."/>
            <person name="Andreopoulos B."/>
            <person name="Barry K.W."/>
            <person name="Bonito G."/>
            <person name="Buee M."/>
            <person name="Carver A."/>
            <person name="Chen C."/>
            <person name="Cichocki N."/>
            <person name="Clum A."/>
            <person name="Culley D."/>
            <person name="Crous P.W."/>
            <person name="Fauchery L."/>
            <person name="Girlanda M."/>
            <person name="Hayes R.D."/>
            <person name="Keri Z."/>
            <person name="LaButti K."/>
            <person name="Lipzen A."/>
            <person name="Lombard V."/>
            <person name="Magnuson J."/>
            <person name="Maillard F."/>
            <person name="Murat C."/>
            <person name="Nolan M."/>
            <person name="Ohm R.A."/>
            <person name="Pangilinan J."/>
            <person name="Pereira M.F."/>
            <person name="Perotto S."/>
            <person name="Peter M."/>
            <person name="Pfister S."/>
            <person name="Riley R."/>
            <person name="Sitrit Y."/>
            <person name="Stielow J.B."/>
            <person name="Szollosi G."/>
            <person name="Zifcakova L."/>
            <person name="Stursova M."/>
            <person name="Spatafora J.W."/>
            <person name="Tedersoo L."/>
            <person name="Vaario L.M."/>
            <person name="Yamada A."/>
            <person name="Yan M."/>
            <person name="Wang P."/>
            <person name="Xu J."/>
            <person name="Bruns T."/>
            <person name="Baldrian P."/>
            <person name="Vilgalys R."/>
            <person name="Dunand C."/>
            <person name="Henrissat B."/>
            <person name="Grigoriev I.V."/>
            <person name="Hibbett D."/>
            <person name="Nagy L.G."/>
            <person name="Martin F.M."/>
        </authorList>
    </citation>
    <scope>NUCLEOTIDE SEQUENCE</scope>
    <source>
        <strain evidence="2">Prilba</strain>
    </source>
</reference>
<dbReference type="EMBL" id="WHVB01000004">
    <property type="protein sequence ID" value="KAF8483761.1"/>
    <property type="molecule type" value="Genomic_DNA"/>
</dbReference>
<evidence type="ECO:0000256" key="1">
    <source>
        <dbReference type="SAM" id="SignalP"/>
    </source>
</evidence>
<feature type="chain" id="PRO_5040347885" description="Secreted protein" evidence="1">
    <location>
        <begin position="22"/>
        <end position="77"/>
    </location>
</feature>
<name>A0A9P5N193_9AGAM</name>